<keyword evidence="6 9" id="KW-0732">Signal</keyword>
<dbReference type="PANTHER" id="PTHR30451:SF20">
    <property type="entry name" value="FIMBRIAE USHER"/>
    <property type="match status" value="1"/>
</dbReference>
<dbReference type="InterPro" id="IPR025949">
    <property type="entry name" value="PapC-like_C"/>
</dbReference>
<comment type="subcellular location">
    <subcellularLocation>
        <location evidence="1">Cell outer membrane</location>
        <topology evidence="1">Multi-pass membrane protein</topology>
    </subcellularLocation>
</comment>
<dbReference type="RefSeq" id="WP_052449456.1">
    <property type="nucleotide sequence ID" value="NZ_CP085468.1"/>
</dbReference>
<name>A0AA42RCZ4_AERCA</name>
<evidence type="ECO:0000256" key="5">
    <source>
        <dbReference type="ARBA" id="ARBA00022692"/>
    </source>
</evidence>
<dbReference type="PANTHER" id="PTHR30451">
    <property type="entry name" value="OUTER MEMBRANE USHER PROTEIN"/>
    <property type="match status" value="1"/>
</dbReference>
<keyword evidence="8" id="KW-0998">Cell outer membrane</keyword>
<protein>
    <submittedName>
        <fullName evidence="12">Fimbrial biogenesis outer membrane usher protein</fullName>
    </submittedName>
</protein>
<dbReference type="FunFam" id="2.60.40.3110:FF:000001">
    <property type="entry name" value="Putative fimbrial outer membrane usher"/>
    <property type="match status" value="1"/>
</dbReference>
<dbReference type="Proteomes" id="UP001161704">
    <property type="component" value="Unassembled WGS sequence"/>
</dbReference>
<dbReference type="GO" id="GO:0009279">
    <property type="term" value="C:cell outer membrane"/>
    <property type="evidence" value="ECO:0007669"/>
    <property type="project" value="UniProtKB-SubCell"/>
</dbReference>
<feature type="chain" id="PRO_5041430599" evidence="9">
    <location>
        <begin position="25"/>
        <end position="836"/>
    </location>
</feature>
<keyword evidence="4" id="KW-1134">Transmembrane beta strand</keyword>
<dbReference type="InterPro" id="IPR042186">
    <property type="entry name" value="FimD_plug_dom"/>
</dbReference>
<keyword evidence="3" id="KW-0813">Transport</keyword>
<dbReference type="GO" id="GO:0015473">
    <property type="term" value="F:fimbrial usher porin activity"/>
    <property type="evidence" value="ECO:0007669"/>
    <property type="project" value="InterPro"/>
</dbReference>
<organism evidence="12 13">
    <name type="scientific">Aeromonas caviae</name>
    <name type="common">Aeromonas punctata</name>
    <dbReference type="NCBI Taxonomy" id="648"/>
    <lineage>
        <taxon>Bacteria</taxon>
        <taxon>Pseudomonadati</taxon>
        <taxon>Pseudomonadota</taxon>
        <taxon>Gammaproteobacteria</taxon>
        <taxon>Aeromonadales</taxon>
        <taxon>Aeromonadaceae</taxon>
        <taxon>Aeromonas</taxon>
    </lineage>
</organism>
<dbReference type="SUPFAM" id="SSF141729">
    <property type="entry name" value="FimD N-terminal domain-like"/>
    <property type="match status" value="1"/>
</dbReference>
<dbReference type="InterPro" id="IPR037224">
    <property type="entry name" value="PapC_N_sf"/>
</dbReference>
<dbReference type="Pfam" id="PF13954">
    <property type="entry name" value="PapC_N"/>
    <property type="match status" value="1"/>
</dbReference>
<dbReference type="Gene3D" id="2.60.40.3110">
    <property type="match status" value="1"/>
</dbReference>
<reference evidence="12" key="1">
    <citation type="submission" date="2022-09" db="EMBL/GenBank/DDBJ databases">
        <title>Intensive care unit water sources are persistently colonized with multi-drug resistant bacteria and are the site of extensive horizontal gene transfer of antibiotic resistance genes.</title>
        <authorList>
            <person name="Diorio-Toth L."/>
        </authorList>
    </citation>
    <scope>NUCLEOTIDE SEQUENCE</scope>
    <source>
        <strain evidence="12">GD03710</strain>
    </source>
</reference>
<dbReference type="Gene3D" id="2.60.40.2610">
    <property type="entry name" value="Outer membrane usher protein FimD, plug domain"/>
    <property type="match status" value="1"/>
</dbReference>
<evidence type="ECO:0000256" key="8">
    <source>
        <dbReference type="ARBA" id="ARBA00023237"/>
    </source>
</evidence>
<sequence length="836" mass="90952">MLKRASRPSPLLVMLIALTMSCEAAEEVTFNAGFLNPNLEAIDVSQFNKGNPLYAGSYLSDIYINQNLSGRLMVRLGQVTDQAEPQLCLDMALLNQGHVNTEQLTPALNQRLQDPAECVTPEQISPELSWHYAIAELALHLDIPQSLQLRADRAGVPPEQWSWGEPMVSLGYDLNDYHSDYAGQSYTSRYLGLNGGANLGNWRLRHQSSLQQGDQDEAWSNIATYAQRSLPDWRSRLTLGQSWSSGEFFDAVSYQGINLGSDPRMLPESQRGFAPTVRGIARTHAKVTIEQNGYLLYETTVPPGSFVIDDLYPTGYGGDLQVTIQEADGSRQAFRVPYAAVPGMVRAGTTFYNATFGEVRDDALQGQRPLLGQFTLQQGVSNLLTGYSGLSLLEEYSALLVGSAINTSLGAFSLDLTHANLSERDSSSQGEKYRANFSRQVTTTDTHLSLTASRTSNEEYYGLQEAISRLYGQNQDFTRQWHERQRLDLSINQALGSGSLYLIGSRSWYWQAQPDETSLQLGYSDMLGNLGYQLSAQHSQTSTGQRNWLYGLTLSLPLGSRGLNGSVTMQLTHDPANGSQLQTTLAGAFGEESQYSYGLTASHQAPQQGESVSGLGVNGSYRSSHAYYNGSLSQDSQQQRQYSVGVRGAIVAHAGGWLAVPELGDTFAIIAAPQAAGAKLTGWAGVTINDEGYAIAPNLTPFSRNHLELDPQGTLDTVELSTTSQWVVPDAGAAVPVQFATKVGYGLLLDTRLANQQPAPFGAQVLDAQGQEVGTVGQGGQLYARVSQLRGQLHVRWGGEVHQQCQLNYQLPADAAGLSLIAEPQTCLPLTADHQE</sequence>
<dbReference type="Gene3D" id="2.60.40.2070">
    <property type="match status" value="1"/>
</dbReference>
<dbReference type="Pfam" id="PF00577">
    <property type="entry name" value="Usher"/>
    <property type="match status" value="1"/>
</dbReference>
<keyword evidence="5" id="KW-0812">Transmembrane</keyword>
<dbReference type="Pfam" id="PF13953">
    <property type="entry name" value="PapC_C"/>
    <property type="match status" value="1"/>
</dbReference>
<evidence type="ECO:0000256" key="6">
    <source>
        <dbReference type="ARBA" id="ARBA00022729"/>
    </source>
</evidence>
<dbReference type="Gene3D" id="3.10.20.410">
    <property type="match status" value="1"/>
</dbReference>
<dbReference type="GO" id="GO:0009297">
    <property type="term" value="P:pilus assembly"/>
    <property type="evidence" value="ECO:0007669"/>
    <property type="project" value="InterPro"/>
</dbReference>
<comment type="similarity">
    <text evidence="2">Belongs to the fimbrial export usher family.</text>
</comment>
<evidence type="ECO:0000256" key="7">
    <source>
        <dbReference type="ARBA" id="ARBA00023136"/>
    </source>
</evidence>
<accession>A0AA42RCZ4</accession>
<gene>
    <name evidence="12" type="ORF">N5I20_22810</name>
</gene>
<dbReference type="InterPro" id="IPR043142">
    <property type="entry name" value="PapC-like_C_sf"/>
</dbReference>
<feature type="signal peptide" evidence="9">
    <location>
        <begin position="1"/>
        <end position="24"/>
    </location>
</feature>
<evidence type="ECO:0000256" key="4">
    <source>
        <dbReference type="ARBA" id="ARBA00022452"/>
    </source>
</evidence>
<proteinExistence type="inferred from homology"/>
<dbReference type="PROSITE" id="PS51257">
    <property type="entry name" value="PROKAR_LIPOPROTEIN"/>
    <property type="match status" value="1"/>
</dbReference>
<dbReference type="InterPro" id="IPR000015">
    <property type="entry name" value="Fimb_usher"/>
</dbReference>
<evidence type="ECO:0000313" key="13">
    <source>
        <dbReference type="Proteomes" id="UP001161704"/>
    </source>
</evidence>
<dbReference type="InterPro" id="IPR025885">
    <property type="entry name" value="PapC_N"/>
</dbReference>
<keyword evidence="7" id="KW-0472">Membrane</keyword>
<evidence type="ECO:0000256" key="9">
    <source>
        <dbReference type="SAM" id="SignalP"/>
    </source>
</evidence>
<evidence type="ECO:0000313" key="12">
    <source>
        <dbReference type="EMBL" id="MDH1507871.1"/>
    </source>
</evidence>
<feature type="domain" description="PapC-like C-terminal" evidence="10">
    <location>
        <begin position="748"/>
        <end position="813"/>
    </location>
</feature>
<evidence type="ECO:0000259" key="11">
    <source>
        <dbReference type="Pfam" id="PF13954"/>
    </source>
</evidence>
<comment type="caution">
    <text evidence="12">The sequence shown here is derived from an EMBL/GenBank/DDBJ whole genome shotgun (WGS) entry which is preliminary data.</text>
</comment>
<dbReference type="AlphaFoldDB" id="A0AA42RCZ4"/>
<evidence type="ECO:0000256" key="3">
    <source>
        <dbReference type="ARBA" id="ARBA00022448"/>
    </source>
</evidence>
<evidence type="ECO:0000256" key="1">
    <source>
        <dbReference type="ARBA" id="ARBA00004571"/>
    </source>
</evidence>
<evidence type="ECO:0000256" key="2">
    <source>
        <dbReference type="ARBA" id="ARBA00008064"/>
    </source>
</evidence>
<evidence type="ECO:0000259" key="10">
    <source>
        <dbReference type="Pfam" id="PF13953"/>
    </source>
</evidence>
<feature type="domain" description="PapC N-terminal" evidence="11">
    <location>
        <begin position="29"/>
        <end position="175"/>
    </location>
</feature>
<dbReference type="EMBL" id="JAOCIZ010000176">
    <property type="protein sequence ID" value="MDH1507871.1"/>
    <property type="molecule type" value="Genomic_DNA"/>
</dbReference>